<name>A0A0F9EAY3_9ZZZZ</name>
<dbReference type="EMBL" id="LAZR01035618">
    <property type="protein sequence ID" value="KKL27041.1"/>
    <property type="molecule type" value="Genomic_DNA"/>
</dbReference>
<sequence>MIVSGVDWMSCSPGIDSFAFTEMEVIGDYKAPVPRNVIYKIKNWKPISIALMVDK</sequence>
<protein>
    <submittedName>
        <fullName evidence="1">Uncharacterized protein</fullName>
    </submittedName>
</protein>
<reference evidence="1" key="1">
    <citation type="journal article" date="2015" name="Nature">
        <title>Complex archaea that bridge the gap between prokaryotes and eukaryotes.</title>
        <authorList>
            <person name="Spang A."/>
            <person name="Saw J.H."/>
            <person name="Jorgensen S.L."/>
            <person name="Zaremba-Niedzwiedzka K."/>
            <person name="Martijn J."/>
            <person name="Lind A.E."/>
            <person name="van Eijk R."/>
            <person name="Schleper C."/>
            <person name="Guy L."/>
            <person name="Ettema T.J."/>
        </authorList>
    </citation>
    <scope>NUCLEOTIDE SEQUENCE</scope>
</reference>
<dbReference type="AlphaFoldDB" id="A0A0F9EAY3"/>
<proteinExistence type="predicted"/>
<gene>
    <name evidence="1" type="ORF">LCGC14_2389120</name>
</gene>
<evidence type="ECO:0000313" key="1">
    <source>
        <dbReference type="EMBL" id="KKL27041.1"/>
    </source>
</evidence>
<comment type="caution">
    <text evidence="1">The sequence shown here is derived from an EMBL/GenBank/DDBJ whole genome shotgun (WGS) entry which is preliminary data.</text>
</comment>
<organism evidence="1">
    <name type="scientific">marine sediment metagenome</name>
    <dbReference type="NCBI Taxonomy" id="412755"/>
    <lineage>
        <taxon>unclassified sequences</taxon>
        <taxon>metagenomes</taxon>
        <taxon>ecological metagenomes</taxon>
    </lineage>
</organism>
<accession>A0A0F9EAY3</accession>